<dbReference type="InterPro" id="IPR002401">
    <property type="entry name" value="Cyt_P450_E_grp-I"/>
</dbReference>
<dbReference type="GO" id="GO:0005789">
    <property type="term" value="C:endoplasmic reticulum membrane"/>
    <property type="evidence" value="ECO:0007669"/>
    <property type="project" value="UniProtKB-SubCell"/>
</dbReference>
<comment type="cofactor">
    <cofactor evidence="10">
        <name>heme</name>
        <dbReference type="ChEBI" id="CHEBI:30413"/>
    </cofactor>
</comment>
<reference evidence="14" key="1">
    <citation type="submission" date="2025-08" db="UniProtKB">
        <authorList>
            <consortium name="RefSeq"/>
        </authorList>
    </citation>
    <scope>IDENTIFICATION</scope>
</reference>
<organism evidence="13 14">
    <name type="scientific">Octopus sinensis</name>
    <name type="common">East Asian common octopus</name>
    <dbReference type="NCBI Taxonomy" id="2607531"/>
    <lineage>
        <taxon>Eukaryota</taxon>
        <taxon>Metazoa</taxon>
        <taxon>Spiralia</taxon>
        <taxon>Lophotrochozoa</taxon>
        <taxon>Mollusca</taxon>
        <taxon>Cephalopoda</taxon>
        <taxon>Coleoidea</taxon>
        <taxon>Octopodiformes</taxon>
        <taxon>Octopoda</taxon>
        <taxon>Incirrata</taxon>
        <taxon>Octopodidae</taxon>
        <taxon>Octopus</taxon>
    </lineage>
</organism>
<dbReference type="InterPro" id="IPR001128">
    <property type="entry name" value="Cyt_P450"/>
</dbReference>
<keyword evidence="11" id="KW-0503">Monooxygenase</keyword>
<sequence>MELQYNIELLIFAIAGGLFLSLYIFGKYKHSYLKKFGIPGPEAYAIVGHLFPLAYKGMVKFDSEMKKKYGKVVGFYVGFQPTILISDPDIIKQICVSEFSSFINRFNFLPPDEFSENFLNSLKDDRWKYVRSVLSPAFRSKRMKQMSFLIDNVVNHLDDNFASIAKSGKESDMKTVFSWYTLDVILTTAFGVEVNSQKNPDHYLVKSFSEFFETNFQGTFASILVLYRPYWKLLKTLRIPNNYGSTMKRIAAFTKLIVKERRESNIRREDILQSMLDAQAEEAKQDANDGKETHKTGLSDDVLIAQSVLFLLAGHETTATTLAFLSYSLALHPEIQDRLHQEIVSVLGEDIPDYNNIQRLPFLDMCLDETLRMYPSAIRIQREVSKNVQVSGWTFPKDTDISLSVYPLHHDPEYWPEPEKFIPERFSPECKDKIHPYAYIPFGAGPRICLGMKLARLESKLAMARLVKKYEFIKSLKTDEHLNFVSHFFLAAKNGVWLKINQRQS</sequence>
<name>A0A7E6F4F6_9MOLL</name>
<evidence type="ECO:0000256" key="10">
    <source>
        <dbReference type="PIRSR" id="PIRSR602401-1"/>
    </source>
</evidence>
<dbReference type="InterPro" id="IPR017972">
    <property type="entry name" value="Cyt_P450_CS"/>
</dbReference>
<dbReference type="Proteomes" id="UP000515154">
    <property type="component" value="Linkage group LG10"/>
</dbReference>
<protein>
    <submittedName>
        <fullName evidence="14">Cytochrome P450 3A8-like</fullName>
    </submittedName>
</protein>
<evidence type="ECO:0000313" key="14">
    <source>
        <dbReference type="RefSeq" id="XP_036362604.1"/>
    </source>
</evidence>
<dbReference type="RefSeq" id="XP_036362604.1">
    <property type="nucleotide sequence ID" value="XM_036506711.1"/>
</dbReference>
<dbReference type="GO" id="GO:0005506">
    <property type="term" value="F:iron ion binding"/>
    <property type="evidence" value="ECO:0007669"/>
    <property type="project" value="InterPro"/>
</dbReference>
<dbReference type="PANTHER" id="PTHR24302">
    <property type="entry name" value="CYTOCHROME P450 FAMILY 3"/>
    <property type="match status" value="1"/>
</dbReference>
<evidence type="ECO:0000256" key="1">
    <source>
        <dbReference type="ARBA" id="ARBA00004174"/>
    </source>
</evidence>
<comment type="similarity">
    <text evidence="3 11">Belongs to the cytochrome P450 family.</text>
</comment>
<keyword evidence="4 10" id="KW-0349">Heme</keyword>
<dbReference type="GO" id="GO:0008395">
    <property type="term" value="F:steroid hydroxylase activity"/>
    <property type="evidence" value="ECO:0007669"/>
    <property type="project" value="TreeGrafter"/>
</dbReference>
<dbReference type="InterPro" id="IPR050705">
    <property type="entry name" value="Cytochrome_P450_3A"/>
</dbReference>
<evidence type="ECO:0000256" key="5">
    <source>
        <dbReference type="ARBA" id="ARBA00022723"/>
    </source>
</evidence>
<keyword evidence="12" id="KW-0472">Membrane</keyword>
<evidence type="ECO:0000256" key="2">
    <source>
        <dbReference type="ARBA" id="ARBA00004406"/>
    </source>
</evidence>
<dbReference type="GO" id="GO:0020037">
    <property type="term" value="F:heme binding"/>
    <property type="evidence" value="ECO:0007669"/>
    <property type="project" value="InterPro"/>
</dbReference>
<dbReference type="CDD" id="cd11055">
    <property type="entry name" value="CYP3A-like"/>
    <property type="match status" value="1"/>
</dbReference>
<dbReference type="PANTHER" id="PTHR24302:SF15">
    <property type="entry name" value="FATTY-ACID PEROXYGENASE"/>
    <property type="match status" value="1"/>
</dbReference>
<dbReference type="InterPro" id="IPR036396">
    <property type="entry name" value="Cyt_P450_sf"/>
</dbReference>
<feature type="transmembrane region" description="Helical" evidence="12">
    <location>
        <begin position="6"/>
        <end position="25"/>
    </location>
</feature>
<keyword evidence="12" id="KW-1133">Transmembrane helix</keyword>
<evidence type="ECO:0000256" key="3">
    <source>
        <dbReference type="ARBA" id="ARBA00010617"/>
    </source>
</evidence>
<keyword evidence="8 10" id="KW-0408">Iron</keyword>
<dbReference type="PROSITE" id="PS00086">
    <property type="entry name" value="CYTOCHROME_P450"/>
    <property type="match status" value="1"/>
</dbReference>
<keyword evidence="12" id="KW-0812">Transmembrane</keyword>
<keyword evidence="13" id="KW-1185">Reference proteome</keyword>
<comment type="subcellular location">
    <subcellularLocation>
        <location evidence="2">Endoplasmic reticulum membrane</location>
        <topology evidence="2">Peripheral membrane protein</topology>
    </subcellularLocation>
    <subcellularLocation>
        <location evidence="1">Microsome membrane</location>
        <topology evidence="1">Peripheral membrane protein</topology>
    </subcellularLocation>
</comment>
<proteinExistence type="inferred from homology"/>
<evidence type="ECO:0000256" key="11">
    <source>
        <dbReference type="RuleBase" id="RU000461"/>
    </source>
</evidence>
<keyword evidence="6" id="KW-0492">Microsome</keyword>
<gene>
    <name evidence="14" type="primary">LOC115216235</name>
</gene>
<dbReference type="KEGG" id="osn:115216235"/>
<comment type="function">
    <text evidence="9">Cytochromes P450 are a group of heme-thiolate monooxygenases. They oxidize a variety of structurally unrelated compounds, including steroids, fatty acids, and xenobiotics.</text>
</comment>
<dbReference type="Gene3D" id="1.10.630.10">
    <property type="entry name" value="Cytochrome P450"/>
    <property type="match status" value="1"/>
</dbReference>
<keyword evidence="5 10" id="KW-0479">Metal-binding</keyword>
<evidence type="ECO:0000256" key="12">
    <source>
        <dbReference type="SAM" id="Phobius"/>
    </source>
</evidence>
<evidence type="ECO:0000256" key="8">
    <source>
        <dbReference type="ARBA" id="ARBA00023004"/>
    </source>
</evidence>
<dbReference type="PRINTS" id="PR00385">
    <property type="entry name" value="P450"/>
</dbReference>
<dbReference type="PRINTS" id="PR00463">
    <property type="entry name" value="EP450I"/>
</dbReference>
<evidence type="ECO:0000256" key="9">
    <source>
        <dbReference type="ARBA" id="ARBA00043906"/>
    </source>
</evidence>
<feature type="binding site" description="axial binding residue" evidence="10">
    <location>
        <position position="449"/>
    </location>
    <ligand>
        <name>heme</name>
        <dbReference type="ChEBI" id="CHEBI:30413"/>
    </ligand>
    <ligandPart>
        <name>Fe</name>
        <dbReference type="ChEBI" id="CHEBI:18248"/>
    </ligandPart>
</feature>
<dbReference type="Pfam" id="PF00067">
    <property type="entry name" value="p450"/>
    <property type="match status" value="1"/>
</dbReference>
<evidence type="ECO:0000313" key="13">
    <source>
        <dbReference type="Proteomes" id="UP000515154"/>
    </source>
</evidence>
<keyword evidence="7 11" id="KW-0560">Oxidoreductase</keyword>
<dbReference type="GO" id="GO:0016705">
    <property type="term" value="F:oxidoreductase activity, acting on paired donors, with incorporation or reduction of molecular oxygen"/>
    <property type="evidence" value="ECO:0007669"/>
    <property type="project" value="InterPro"/>
</dbReference>
<keyword evidence="6" id="KW-0256">Endoplasmic reticulum</keyword>
<dbReference type="SUPFAM" id="SSF48264">
    <property type="entry name" value="Cytochrome P450"/>
    <property type="match status" value="1"/>
</dbReference>
<dbReference type="AlphaFoldDB" id="A0A7E6F4F6"/>
<evidence type="ECO:0000256" key="4">
    <source>
        <dbReference type="ARBA" id="ARBA00022617"/>
    </source>
</evidence>
<dbReference type="FunFam" id="1.10.630.10:FF:000042">
    <property type="entry name" value="Cytochrome P450"/>
    <property type="match status" value="1"/>
</dbReference>
<evidence type="ECO:0000256" key="7">
    <source>
        <dbReference type="ARBA" id="ARBA00023002"/>
    </source>
</evidence>
<accession>A0A7E6F4F6</accession>
<evidence type="ECO:0000256" key="6">
    <source>
        <dbReference type="ARBA" id="ARBA00022848"/>
    </source>
</evidence>